<proteinExistence type="predicted"/>
<feature type="transmembrane region" description="Helical" evidence="1">
    <location>
        <begin position="20"/>
        <end position="42"/>
    </location>
</feature>
<evidence type="ECO:0000256" key="1">
    <source>
        <dbReference type="SAM" id="Phobius"/>
    </source>
</evidence>
<sequence length="203" mass="21472">MVTLWRKFRRDSDGLSLTEALITFPIMLLVISAFVEFSFVLFQWTQTAKALQVAARQLAVSDPLIDNLTTLLEADAAGLDAGDPYPSTIVSASCGAGTTACNSNINRLITGGDGVCRPDFLGAPGMCDINPNFSADNVRVTYTRAGLGYFGRPGGPVVTITVEARGLSFDMLLAGALLSLDSIPVPATPVTVTSEDLDTDYSD</sequence>
<comment type="caution">
    <text evidence="3">The sequence shown here is derived from an EMBL/GenBank/DDBJ whole genome shotgun (WGS) entry which is preliminary data.</text>
</comment>
<dbReference type="InterPro" id="IPR012495">
    <property type="entry name" value="TadE-like_dom"/>
</dbReference>
<reference evidence="3 4" key="1">
    <citation type="submission" date="2017-09" db="EMBL/GenBank/DDBJ databases">
        <title>A multilocus sequence analysis scheme for characterization of bacteria in the genus Thioclava.</title>
        <authorList>
            <person name="Liu Y."/>
            <person name="Shao Z."/>
        </authorList>
    </citation>
    <scope>NUCLEOTIDE SEQUENCE [LARGE SCALE GENOMIC DNA]</scope>
    <source>
        <strain evidence="3 4">CAU 1312</strain>
    </source>
</reference>
<keyword evidence="1" id="KW-0812">Transmembrane</keyword>
<gene>
    <name evidence="3" type="ORF">CLN94_11060</name>
</gene>
<organism evidence="3 4">
    <name type="scientific">Pseudothioclava arenosa</name>
    <dbReference type="NCBI Taxonomy" id="1795308"/>
    <lineage>
        <taxon>Bacteria</taxon>
        <taxon>Pseudomonadati</taxon>
        <taxon>Pseudomonadota</taxon>
        <taxon>Alphaproteobacteria</taxon>
        <taxon>Rhodobacterales</taxon>
        <taxon>Paracoccaceae</taxon>
        <taxon>Pseudothioclava</taxon>
    </lineage>
</organism>
<dbReference type="RefSeq" id="WP_096434008.1">
    <property type="nucleotide sequence ID" value="NZ_NTJD01000008.1"/>
</dbReference>
<keyword evidence="1" id="KW-0472">Membrane</keyword>
<feature type="domain" description="TadE-like" evidence="2">
    <location>
        <begin position="14"/>
        <end position="56"/>
    </location>
</feature>
<protein>
    <submittedName>
        <fullName evidence="3">Pilus assembly protein TadE</fullName>
    </submittedName>
</protein>
<evidence type="ECO:0000313" key="4">
    <source>
        <dbReference type="Proteomes" id="UP000243507"/>
    </source>
</evidence>
<accession>A0A2A4CL77</accession>
<name>A0A2A4CL77_9RHOB</name>
<dbReference type="Proteomes" id="UP000243507">
    <property type="component" value="Unassembled WGS sequence"/>
</dbReference>
<keyword evidence="4" id="KW-1185">Reference proteome</keyword>
<dbReference type="Pfam" id="PF07811">
    <property type="entry name" value="TadE"/>
    <property type="match status" value="1"/>
</dbReference>
<dbReference type="OrthoDB" id="7865585at2"/>
<evidence type="ECO:0000259" key="2">
    <source>
        <dbReference type="Pfam" id="PF07811"/>
    </source>
</evidence>
<dbReference type="EMBL" id="NTJD01000008">
    <property type="protein sequence ID" value="PCD76021.1"/>
    <property type="molecule type" value="Genomic_DNA"/>
</dbReference>
<keyword evidence="1" id="KW-1133">Transmembrane helix</keyword>
<evidence type="ECO:0000313" key="3">
    <source>
        <dbReference type="EMBL" id="PCD76021.1"/>
    </source>
</evidence>
<dbReference type="AlphaFoldDB" id="A0A2A4CL77"/>